<feature type="compositionally biased region" description="Low complexity" evidence="1">
    <location>
        <begin position="626"/>
        <end position="639"/>
    </location>
</feature>
<organism evidence="3 4">
    <name type="scientific">Karstenula rhodostoma CBS 690.94</name>
    <dbReference type="NCBI Taxonomy" id="1392251"/>
    <lineage>
        <taxon>Eukaryota</taxon>
        <taxon>Fungi</taxon>
        <taxon>Dikarya</taxon>
        <taxon>Ascomycota</taxon>
        <taxon>Pezizomycotina</taxon>
        <taxon>Dothideomycetes</taxon>
        <taxon>Pleosporomycetidae</taxon>
        <taxon>Pleosporales</taxon>
        <taxon>Massarineae</taxon>
        <taxon>Didymosphaeriaceae</taxon>
        <taxon>Karstenula</taxon>
    </lineage>
</organism>
<evidence type="ECO:0000256" key="1">
    <source>
        <dbReference type="SAM" id="MobiDB-lite"/>
    </source>
</evidence>
<dbReference type="PROSITE" id="PS50011">
    <property type="entry name" value="PROTEIN_KINASE_DOM"/>
    <property type="match status" value="1"/>
</dbReference>
<dbReference type="EMBL" id="MU001512">
    <property type="protein sequence ID" value="KAF2438416.1"/>
    <property type="molecule type" value="Genomic_DNA"/>
</dbReference>
<dbReference type="SMART" id="SM00220">
    <property type="entry name" value="S_TKc"/>
    <property type="match status" value="1"/>
</dbReference>
<proteinExistence type="predicted"/>
<feature type="domain" description="Protein kinase" evidence="2">
    <location>
        <begin position="187"/>
        <end position="574"/>
    </location>
</feature>
<dbReference type="InterPro" id="IPR011009">
    <property type="entry name" value="Kinase-like_dom_sf"/>
</dbReference>
<keyword evidence="4" id="KW-1185">Reference proteome</keyword>
<dbReference type="SUPFAM" id="SSF56112">
    <property type="entry name" value="Protein kinase-like (PK-like)"/>
    <property type="match status" value="1"/>
</dbReference>
<sequence>MSHDETPPTTALFCKQLRKHTITPAEGEGQPYVRTKDLVRWMTSTTGAQEPIAKRLLHQAYRNTSSQYGSEWYITYETICGQTHHRDQCIIAFSILLEIGLEHWVHSAQQQDIVDRMLPMQLGQLEEKFRLIVQQQGADSAKQIKDMDYQQGSEYARRFDEAQWKYFPVLFTLNMDKNFSEKQVFPICRKGEIGQGGQARVFQILVQADYVESDLEARLPKDEHTRFKDEEFGECFQLALKTFESASFPYWANEKQAFTALQQQRNKGMIQCLGCYAILRATTDAESSPFREMNILLEYGRFDLMGIFEHRNPPVNSPEIEEFWRSLIEVVDALRGIHDFKTQNDRYHGWHNDIKPENIIVVNDKYKLADPGFAKFKKTLEQEDGESLPKIIAHGGTATYAAPERYARKSGANVPVSQSVDLWSIGCIFSMAATWIVLGYQGIRQFDCIRQRAISNVLRQARDQGREPIITKGDFFHDGTDILSVVKDWHRYLGNSVRQTDHVTKKMLELTEDHLLIRNRTITAKKLYIELQELLEGCKKEIIPEGLENLMIALLDIDEEAKSVPETMPSRANVTNIGLALQKHPQKVTSRLEVPGSLLKTASRFESLSKLSMARPVKSTVNLDPSHASNNGSNASNSSTHQDSEHSFRERPVSMPPNPVQHRTSTYMSVRTDDGKTPDPINVIQAHERLSGRSIKALLSPREAREDQYVKAYCGNRDIKFLVDNSSSMRPYWAEATYLLEALVLMAKKSDKDGMDLYFTVPESRKTKERIFEAVLEGKKDEKQFRQAMVDKAPQQGMWTKTDIIAPLRTIFDEFLGAPSDQKQSKSKMKWAKKTQDGPKALTLLILTDGTWEGMKDPDAINNYIEELLKNLTDQGMIKSHTDGFNRFASIEFIQFGDDPTVTERLRALDDGMEFKGYQDIIDHEMFSVNGDVRKMLLGSFNPYMDESKKIRLAHEDSQTPTKQQTRHSMPPGSLNDAHLPGSTQNSNGSPLARIRTPTNSTGSSGYYTPPDSGRSKP</sequence>
<dbReference type="PANTHER" id="PTHR24359">
    <property type="entry name" value="SERINE/THREONINE-PROTEIN KINASE SBK1"/>
    <property type="match status" value="1"/>
</dbReference>
<dbReference type="GO" id="GO:0005524">
    <property type="term" value="F:ATP binding"/>
    <property type="evidence" value="ECO:0007669"/>
    <property type="project" value="InterPro"/>
</dbReference>
<accession>A0A9P4P8H0</accession>
<feature type="compositionally biased region" description="Polar residues" evidence="1">
    <location>
        <begin position="997"/>
        <end position="1007"/>
    </location>
</feature>
<feature type="region of interest" description="Disordered" evidence="1">
    <location>
        <begin position="956"/>
        <end position="1018"/>
    </location>
</feature>
<feature type="compositionally biased region" description="Polar residues" evidence="1">
    <location>
        <begin position="959"/>
        <end position="968"/>
    </location>
</feature>
<dbReference type="OrthoDB" id="9992527at2759"/>
<reference evidence="3" key="1">
    <citation type="journal article" date="2020" name="Stud. Mycol.">
        <title>101 Dothideomycetes genomes: a test case for predicting lifestyles and emergence of pathogens.</title>
        <authorList>
            <person name="Haridas S."/>
            <person name="Albert R."/>
            <person name="Binder M."/>
            <person name="Bloem J."/>
            <person name="Labutti K."/>
            <person name="Salamov A."/>
            <person name="Andreopoulos B."/>
            <person name="Baker S."/>
            <person name="Barry K."/>
            <person name="Bills G."/>
            <person name="Bluhm B."/>
            <person name="Cannon C."/>
            <person name="Castanera R."/>
            <person name="Culley D."/>
            <person name="Daum C."/>
            <person name="Ezra D."/>
            <person name="Gonzalez J."/>
            <person name="Henrissat B."/>
            <person name="Kuo A."/>
            <person name="Liang C."/>
            <person name="Lipzen A."/>
            <person name="Lutzoni F."/>
            <person name="Magnuson J."/>
            <person name="Mondo S."/>
            <person name="Nolan M."/>
            <person name="Ohm R."/>
            <person name="Pangilinan J."/>
            <person name="Park H.-J."/>
            <person name="Ramirez L."/>
            <person name="Alfaro M."/>
            <person name="Sun H."/>
            <person name="Tritt A."/>
            <person name="Yoshinaga Y."/>
            <person name="Zwiers L.-H."/>
            <person name="Turgeon B."/>
            <person name="Goodwin S."/>
            <person name="Spatafora J."/>
            <person name="Crous P."/>
            <person name="Grigoriev I."/>
        </authorList>
    </citation>
    <scope>NUCLEOTIDE SEQUENCE</scope>
    <source>
        <strain evidence="3">CBS 690.94</strain>
    </source>
</reference>
<gene>
    <name evidence="3" type="ORF">P171DRAFT_160681</name>
</gene>
<evidence type="ECO:0000313" key="3">
    <source>
        <dbReference type="EMBL" id="KAF2438416.1"/>
    </source>
</evidence>
<dbReference type="PANTHER" id="PTHR24359:SF37">
    <property type="entry name" value="PROTEIN KINASE DOMAIN-CONTAINING PROTEIN"/>
    <property type="match status" value="1"/>
</dbReference>
<name>A0A9P4P8H0_9PLEO</name>
<dbReference type="Proteomes" id="UP000799764">
    <property type="component" value="Unassembled WGS sequence"/>
</dbReference>
<dbReference type="Gene3D" id="1.10.510.10">
    <property type="entry name" value="Transferase(Phosphotransferase) domain 1"/>
    <property type="match status" value="1"/>
</dbReference>
<dbReference type="SUPFAM" id="SSF53300">
    <property type="entry name" value="vWA-like"/>
    <property type="match status" value="1"/>
</dbReference>
<protein>
    <recommendedName>
        <fullName evidence="2">Protein kinase domain-containing protein</fullName>
    </recommendedName>
</protein>
<evidence type="ECO:0000313" key="4">
    <source>
        <dbReference type="Proteomes" id="UP000799764"/>
    </source>
</evidence>
<dbReference type="InterPro" id="IPR000719">
    <property type="entry name" value="Prot_kinase_dom"/>
</dbReference>
<dbReference type="Pfam" id="PF00069">
    <property type="entry name" value="Pkinase"/>
    <property type="match status" value="1"/>
</dbReference>
<dbReference type="AlphaFoldDB" id="A0A9P4P8H0"/>
<evidence type="ECO:0000259" key="2">
    <source>
        <dbReference type="PROSITE" id="PS50011"/>
    </source>
</evidence>
<feature type="compositionally biased region" description="Basic and acidic residues" evidence="1">
    <location>
        <begin position="642"/>
        <end position="652"/>
    </location>
</feature>
<dbReference type="GO" id="GO:0004674">
    <property type="term" value="F:protein serine/threonine kinase activity"/>
    <property type="evidence" value="ECO:0007669"/>
    <property type="project" value="TreeGrafter"/>
</dbReference>
<comment type="caution">
    <text evidence="3">The sequence shown here is derived from an EMBL/GenBank/DDBJ whole genome shotgun (WGS) entry which is preliminary data.</text>
</comment>
<feature type="region of interest" description="Disordered" evidence="1">
    <location>
        <begin position="620"/>
        <end position="664"/>
    </location>
</feature>
<dbReference type="InterPro" id="IPR036465">
    <property type="entry name" value="vWFA_dom_sf"/>
</dbReference>